<comment type="caution">
    <text evidence="2">The sequence shown here is derived from an EMBL/GenBank/DDBJ whole genome shotgun (WGS) entry which is preliminary data.</text>
</comment>
<feature type="chain" id="PRO_5028064489" description="VCBS repeat-containing protein" evidence="1">
    <location>
        <begin position="21"/>
        <end position="191"/>
    </location>
</feature>
<sequence length="191" mass="20222">MWSRGLFLAALLAIATAARAGSDAVPPEAVLGGVLSVVAGDWNGDGEVDRAVLWQPLPDEPAADLYVFLSGDGPLVVRGVAWSGRMSGTAAALEPAEGGFAVASGNQAVGRDRWLERLQVAWLDGALRVVAYAYTTHDALARTPDFACRVDFRQAAGWRNGERFAVQPGAPRLDRWDGSRIPVPCRTHGSG</sequence>
<dbReference type="AlphaFoldDB" id="A0A7C4Z5A1"/>
<proteinExistence type="predicted"/>
<evidence type="ECO:0000256" key="1">
    <source>
        <dbReference type="SAM" id="SignalP"/>
    </source>
</evidence>
<keyword evidence="1" id="KW-0732">Signal</keyword>
<accession>A0A7C4Z5A1</accession>
<reference evidence="2" key="1">
    <citation type="journal article" date="2020" name="mSystems">
        <title>Genome- and Community-Level Interaction Insights into Carbon Utilization and Element Cycling Functions of Hydrothermarchaeota in Hydrothermal Sediment.</title>
        <authorList>
            <person name="Zhou Z."/>
            <person name="Liu Y."/>
            <person name="Xu W."/>
            <person name="Pan J."/>
            <person name="Luo Z.H."/>
            <person name="Li M."/>
        </authorList>
    </citation>
    <scope>NUCLEOTIDE SEQUENCE [LARGE SCALE GENOMIC DNA]</scope>
    <source>
        <strain evidence="2">HyVt-570</strain>
    </source>
</reference>
<feature type="signal peptide" evidence="1">
    <location>
        <begin position="1"/>
        <end position="20"/>
    </location>
</feature>
<dbReference type="Proteomes" id="UP000885759">
    <property type="component" value="Unassembled WGS sequence"/>
</dbReference>
<gene>
    <name evidence="2" type="ORF">ENK37_03845</name>
</gene>
<evidence type="ECO:0000313" key="2">
    <source>
        <dbReference type="EMBL" id="HGY09175.1"/>
    </source>
</evidence>
<protein>
    <recommendedName>
        <fullName evidence="3">VCBS repeat-containing protein</fullName>
    </recommendedName>
</protein>
<evidence type="ECO:0008006" key="3">
    <source>
        <dbReference type="Google" id="ProtNLM"/>
    </source>
</evidence>
<organism evidence="2">
    <name type="scientific">Oceanithermus profundus</name>
    <dbReference type="NCBI Taxonomy" id="187137"/>
    <lineage>
        <taxon>Bacteria</taxon>
        <taxon>Thermotogati</taxon>
        <taxon>Deinococcota</taxon>
        <taxon>Deinococci</taxon>
        <taxon>Thermales</taxon>
        <taxon>Thermaceae</taxon>
        <taxon>Oceanithermus</taxon>
    </lineage>
</organism>
<name>A0A7C4Z5A1_9DEIN</name>
<dbReference type="EMBL" id="DRPZ01000101">
    <property type="protein sequence ID" value="HGY09175.1"/>
    <property type="molecule type" value="Genomic_DNA"/>
</dbReference>